<evidence type="ECO:0000256" key="3">
    <source>
        <dbReference type="ARBA" id="ARBA00023186"/>
    </source>
</evidence>
<feature type="transmembrane region" description="Helical" evidence="5">
    <location>
        <begin position="468"/>
        <end position="489"/>
    </location>
</feature>
<dbReference type="RefSeq" id="WP_345732295.1">
    <property type="nucleotide sequence ID" value="NZ_BAAAYN010000047.1"/>
</dbReference>
<keyword evidence="1" id="KW-0547">Nucleotide-binding</keyword>
<name>A0ABP6T8U1_9ACTN</name>
<keyword evidence="2" id="KW-0067">ATP-binding</keyword>
<comment type="caution">
    <text evidence="6">The sequence shown here is derived from an EMBL/GenBank/DDBJ whole genome shotgun (WGS) entry which is preliminary data.</text>
</comment>
<dbReference type="Gene3D" id="3.90.640.10">
    <property type="entry name" value="Actin, Chain A, domain 4"/>
    <property type="match status" value="1"/>
</dbReference>
<evidence type="ECO:0008006" key="8">
    <source>
        <dbReference type="Google" id="ProtNLM"/>
    </source>
</evidence>
<protein>
    <recommendedName>
        <fullName evidence="8">Hsp70 family protein</fullName>
    </recommendedName>
</protein>
<dbReference type="Pfam" id="PF00012">
    <property type="entry name" value="HSP70"/>
    <property type="match status" value="1"/>
</dbReference>
<evidence type="ECO:0000256" key="1">
    <source>
        <dbReference type="ARBA" id="ARBA00022741"/>
    </source>
</evidence>
<evidence type="ECO:0000256" key="4">
    <source>
        <dbReference type="SAM" id="MobiDB-lite"/>
    </source>
</evidence>
<keyword evidence="5" id="KW-0812">Transmembrane</keyword>
<dbReference type="SUPFAM" id="SSF53067">
    <property type="entry name" value="Actin-like ATPase domain"/>
    <property type="match status" value="2"/>
</dbReference>
<keyword evidence="3" id="KW-0143">Chaperone</keyword>
<dbReference type="PRINTS" id="PR00301">
    <property type="entry name" value="HEATSHOCK70"/>
</dbReference>
<dbReference type="EMBL" id="BAAAYN010000047">
    <property type="protein sequence ID" value="GAA3395174.1"/>
    <property type="molecule type" value="Genomic_DNA"/>
</dbReference>
<evidence type="ECO:0000256" key="5">
    <source>
        <dbReference type="SAM" id="Phobius"/>
    </source>
</evidence>
<dbReference type="InterPro" id="IPR043129">
    <property type="entry name" value="ATPase_NBD"/>
</dbReference>
<evidence type="ECO:0000313" key="7">
    <source>
        <dbReference type="Proteomes" id="UP001501676"/>
    </source>
</evidence>
<keyword evidence="5" id="KW-0472">Membrane</keyword>
<keyword evidence="7" id="KW-1185">Reference proteome</keyword>
<reference evidence="7" key="1">
    <citation type="journal article" date="2019" name="Int. J. Syst. Evol. Microbiol.">
        <title>The Global Catalogue of Microorganisms (GCM) 10K type strain sequencing project: providing services to taxonomists for standard genome sequencing and annotation.</title>
        <authorList>
            <consortium name="The Broad Institute Genomics Platform"/>
            <consortium name="The Broad Institute Genome Sequencing Center for Infectious Disease"/>
            <person name="Wu L."/>
            <person name="Ma J."/>
        </authorList>
    </citation>
    <scope>NUCLEOTIDE SEQUENCE [LARGE SCALE GENOMIC DNA]</scope>
    <source>
        <strain evidence="7">JCM 9458</strain>
    </source>
</reference>
<dbReference type="Proteomes" id="UP001501676">
    <property type="component" value="Unassembled WGS sequence"/>
</dbReference>
<dbReference type="InterPro" id="IPR013126">
    <property type="entry name" value="Hsp_70_fam"/>
</dbReference>
<organism evidence="6 7">
    <name type="scientific">Cryptosporangium minutisporangium</name>
    <dbReference type="NCBI Taxonomy" id="113569"/>
    <lineage>
        <taxon>Bacteria</taxon>
        <taxon>Bacillati</taxon>
        <taxon>Actinomycetota</taxon>
        <taxon>Actinomycetes</taxon>
        <taxon>Cryptosporangiales</taxon>
        <taxon>Cryptosporangiaceae</taxon>
        <taxon>Cryptosporangium</taxon>
    </lineage>
</organism>
<proteinExistence type="predicted"/>
<dbReference type="PANTHER" id="PTHR45639">
    <property type="entry name" value="HSC70CB, ISOFORM G-RELATED"/>
    <property type="match status" value="1"/>
</dbReference>
<dbReference type="Gene3D" id="3.30.420.40">
    <property type="match status" value="2"/>
</dbReference>
<feature type="region of interest" description="Disordered" evidence="4">
    <location>
        <begin position="409"/>
        <end position="437"/>
    </location>
</feature>
<evidence type="ECO:0000256" key="2">
    <source>
        <dbReference type="ARBA" id="ARBA00022840"/>
    </source>
</evidence>
<gene>
    <name evidence="6" type="ORF">GCM10020369_67320</name>
</gene>
<keyword evidence="5" id="KW-1133">Transmembrane helix</keyword>
<evidence type="ECO:0000313" key="6">
    <source>
        <dbReference type="EMBL" id="GAA3395174.1"/>
    </source>
</evidence>
<accession>A0ABP6T8U1</accession>
<sequence>MPGPTSDPAAAGGDHLLGVDLGLTNTVALVRRPDGRTAPLLFDGEPVLPSGVLLDADGIVRVGRDAERRAADDPDHFEPTPRRHIGEQKFRLGVRDTTPTDLLAAVLAAVAEAATATIGTVPPAVLTHPVTWTPAEQDTYRRAAGHAGFAAVTLVTEPVAAAVGAGIPGAVGGRLVVVDVGARRFDVSVVRREPERFAVVAIGGDPTIGGRRVDAAIAAHLAATAGRQRREIWRAIDRPRTADDRRVQRAFWAEVGAAKSALGLAESVPVAVPGLADSPLTRSDLERYSRPLADRVVRVTARVLREVGIRPSELDAVVLVGGSAPLPTLAPALHEALGIEPVRVEQPAFAVVGGALGQLAADVALPPGIEPVTGAARPPIVVPTQRRPAAAAVLAGVQVAVRFVRRPKGAITGPPRRTALPGPRRPDGGLPVRRRPGSVSVFRRPGIGPAHRDPTEPSARLEVVWHRFGWLLALGGMVVVLIAAMVVLLL</sequence>